<protein>
    <submittedName>
        <fullName evidence="1">Uncharacterized protein</fullName>
    </submittedName>
</protein>
<accession>A0A9W7ZPV6</accession>
<keyword evidence="2" id="KW-1185">Reference proteome</keyword>
<gene>
    <name evidence="1" type="ORF">H4219_004956</name>
</gene>
<reference evidence="1" key="1">
    <citation type="submission" date="2022-07" db="EMBL/GenBank/DDBJ databases">
        <title>Phylogenomic reconstructions and comparative analyses of Kickxellomycotina fungi.</title>
        <authorList>
            <person name="Reynolds N.K."/>
            <person name="Stajich J.E."/>
            <person name="Barry K."/>
            <person name="Grigoriev I.V."/>
            <person name="Crous P."/>
            <person name="Smith M.E."/>
        </authorList>
    </citation>
    <scope>NUCLEOTIDE SEQUENCE</scope>
    <source>
        <strain evidence="1">NBRC 100468</strain>
    </source>
</reference>
<dbReference type="EMBL" id="JANBPU010000222">
    <property type="protein sequence ID" value="KAJ1914036.1"/>
    <property type="molecule type" value="Genomic_DNA"/>
</dbReference>
<comment type="caution">
    <text evidence="1">The sequence shown here is derived from an EMBL/GenBank/DDBJ whole genome shotgun (WGS) entry which is preliminary data.</text>
</comment>
<dbReference type="Proteomes" id="UP001150538">
    <property type="component" value="Unassembled WGS sequence"/>
</dbReference>
<sequence>MGQALTTNSTNNGTTKKSTVLYTKDPEIPDVVVESFFDYLHTALKLLTPTMLNAQITRDNCPFPLLNKEKGADFNYIVMEKGGTGIISLFDNEITIGQVLADTRCLLFTNKGQSSGGTIKVSITFNYVDSPIDAGFATRTIEYPAFD</sequence>
<organism evidence="1 2">
    <name type="scientific">Mycoemilia scoparia</name>
    <dbReference type="NCBI Taxonomy" id="417184"/>
    <lineage>
        <taxon>Eukaryota</taxon>
        <taxon>Fungi</taxon>
        <taxon>Fungi incertae sedis</taxon>
        <taxon>Zoopagomycota</taxon>
        <taxon>Kickxellomycotina</taxon>
        <taxon>Kickxellomycetes</taxon>
        <taxon>Kickxellales</taxon>
        <taxon>Kickxellaceae</taxon>
        <taxon>Mycoemilia</taxon>
    </lineage>
</organism>
<name>A0A9W7ZPV6_9FUNG</name>
<evidence type="ECO:0000313" key="2">
    <source>
        <dbReference type="Proteomes" id="UP001150538"/>
    </source>
</evidence>
<dbReference type="AlphaFoldDB" id="A0A9W7ZPV6"/>
<evidence type="ECO:0000313" key="1">
    <source>
        <dbReference type="EMBL" id="KAJ1914036.1"/>
    </source>
</evidence>
<proteinExistence type="predicted"/>